<dbReference type="Pfam" id="PF20139">
    <property type="entry name" value="DUF6529"/>
    <property type="match status" value="1"/>
</dbReference>
<accession>A0A848KEC6</accession>
<reference evidence="2 3" key="1">
    <citation type="submission" date="2019-05" db="EMBL/GenBank/DDBJ databases">
        <authorList>
            <person name="Lee S.D."/>
        </authorList>
    </citation>
    <scope>NUCLEOTIDE SEQUENCE [LARGE SCALE GENOMIC DNA]</scope>
    <source>
        <strain evidence="2 3">YC2-7</strain>
    </source>
</reference>
<sequence length="174" mass="18409">MGVVLIPLLVGALVAVGLGVFGKVHDPQLFSINIAGFSGPGYVKSWLGTLAAALAIGQVLSALVMYGKFPGVTAPTWIGPVHVWSGRLAVLASIPVAVHCLYALGFQDFDTRVLAHSLFGCFFYGAFTAKMLLLSRKGVPGWALPVVGGLVFAALIGIWLTSSLWFFSNNEIKF</sequence>
<comment type="caution">
    <text evidence="2">The sequence shown here is derived from an EMBL/GenBank/DDBJ whole genome shotgun (WGS) entry which is preliminary data.</text>
</comment>
<feature type="transmembrane region" description="Helical" evidence="1">
    <location>
        <begin position="46"/>
        <end position="67"/>
    </location>
</feature>
<name>A0A848KEC6_9NOCA</name>
<evidence type="ECO:0000313" key="2">
    <source>
        <dbReference type="EMBL" id="NMN94500.1"/>
    </source>
</evidence>
<dbReference type="EMBL" id="VCQU01000001">
    <property type="protein sequence ID" value="NMN94500.1"/>
    <property type="molecule type" value="Genomic_DNA"/>
</dbReference>
<protein>
    <submittedName>
        <fullName evidence="2">Uncharacterized protein</fullName>
    </submittedName>
</protein>
<dbReference type="InterPro" id="IPR045382">
    <property type="entry name" value="DUF6529"/>
</dbReference>
<gene>
    <name evidence="2" type="ORF">FGL95_05535</name>
</gene>
<keyword evidence="1" id="KW-0472">Membrane</keyword>
<organism evidence="2 3">
    <name type="scientific">Antrihabitans stalactiti</name>
    <dbReference type="NCBI Taxonomy" id="2584121"/>
    <lineage>
        <taxon>Bacteria</taxon>
        <taxon>Bacillati</taxon>
        <taxon>Actinomycetota</taxon>
        <taxon>Actinomycetes</taxon>
        <taxon>Mycobacteriales</taxon>
        <taxon>Nocardiaceae</taxon>
        <taxon>Antrihabitans</taxon>
    </lineage>
</organism>
<feature type="transmembrane region" description="Helical" evidence="1">
    <location>
        <begin position="113"/>
        <end position="134"/>
    </location>
</feature>
<keyword evidence="3" id="KW-1185">Reference proteome</keyword>
<dbReference type="Proteomes" id="UP000535543">
    <property type="component" value="Unassembled WGS sequence"/>
</dbReference>
<reference evidence="2 3" key="2">
    <citation type="submission" date="2020-06" db="EMBL/GenBank/DDBJ databases">
        <title>Antribacter stalactiti gen. nov., sp. nov., a new member of the family Nacardiaceae isolated from a cave.</title>
        <authorList>
            <person name="Kim I.S."/>
        </authorList>
    </citation>
    <scope>NUCLEOTIDE SEQUENCE [LARGE SCALE GENOMIC DNA]</scope>
    <source>
        <strain evidence="2 3">YC2-7</strain>
    </source>
</reference>
<feature type="transmembrane region" description="Helical" evidence="1">
    <location>
        <begin position="146"/>
        <end position="167"/>
    </location>
</feature>
<proteinExistence type="predicted"/>
<keyword evidence="1" id="KW-0812">Transmembrane</keyword>
<evidence type="ECO:0000256" key="1">
    <source>
        <dbReference type="SAM" id="Phobius"/>
    </source>
</evidence>
<keyword evidence="1" id="KW-1133">Transmembrane helix</keyword>
<feature type="transmembrane region" description="Helical" evidence="1">
    <location>
        <begin position="88"/>
        <end position="107"/>
    </location>
</feature>
<dbReference type="AlphaFoldDB" id="A0A848KEC6"/>
<evidence type="ECO:0000313" key="3">
    <source>
        <dbReference type="Proteomes" id="UP000535543"/>
    </source>
</evidence>